<comment type="similarity">
    <text evidence="2 8">Belongs to the type IA topoisomerase family.</text>
</comment>
<dbReference type="GO" id="GO:0046872">
    <property type="term" value="F:metal ion binding"/>
    <property type="evidence" value="ECO:0007669"/>
    <property type="project" value="UniProtKB-KW"/>
</dbReference>
<feature type="domain" description="Topo IA-type catalytic" evidence="10">
    <location>
        <begin position="128"/>
        <end position="558"/>
    </location>
</feature>
<evidence type="ECO:0000256" key="5">
    <source>
        <dbReference type="ARBA" id="ARBA00023029"/>
    </source>
</evidence>
<dbReference type="EMBL" id="LBSX01000014">
    <property type="protein sequence ID" value="KKQ27151.1"/>
    <property type="molecule type" value="Genomic_DNA"/>
</dbReference>
<dbReference type="PROSITE" id="PS00396">
    <property type="entry name" value="TOPO_IA_1"/>
    <property type="match status" value="1"/>
</dbReference>
<sequence>MKTLVIVESPTKAKTISKFLGKDFVVESSFGHVRDLPKSKMGIDILGGTFLPTYTVSKEKIKQVALLKKAASKKEVVFASDEDREGEAISWHLAQVLDIDPTKAKRIVFHEITKSAIEEALKNPRSIDLKLVDAQQARRILDRLVGYELSPLLWKKVARGLSAGRVQSVAVRLCVEREKEILAFNAEEYWSLEGIFNKNKQEQNFSAELNAIDNKKLDKLDLKNKEQIDKILIDLEKTEYKITDLKKSETKRTPPPPFTTSSLQQNANQKFGYSAKQTMVLAQQLYEGIELGTEGSIGLITYMRTDSVNLSQKFLTEAKELTNKEYGKQYSLEKPRYYQNKSKGAQEAHEAIRPADVFRTPESIKEFLSPQQYKLYDLIWRRAVATQMSDAKLNKTSIDISAKQYTFRANGQTMLFEGWLKIYPENIKEEILPELKINDALNCQELKPEQHFTEPPARYSDATLVKAMEEYGIGRPSTYAPTIATIEDRGYVERDDNKRLAPKKIAFVVNDLLVAHFPQIVDYQFTAQMEENLDEIAEGTKDWQPIIATFYAPFHELIVKKSDELSKAETTMTRDLGIDPKTNKKVSVRVGRYGAFAQLGDKDDEEKPKFSKLKKEQDLDTVTLAEVLPLFELPKSLGKNEKGEEVIVTIGRFGPYAKIGTNNFSLKEQDPYTITLAEVISLTKEEAERKANIEIKTFPDSDLKVLNGRYGPYITDGKKNGKIPTDREPNSLTFEECTEIIKNAPERRKRFFKRKSK</sequence>
<dbReference type="InterPro" id="IPR013825">
    <property type="entry name" value="Topo_IA_cen_sub2"/>
</dbReference>
<dbReference type="SMART" id="SM00437">
    <property type="entry name" value="TOP1Ac"/>
    <property type="match status" value="1"/>
</dbReference>
<dbReference type="EC" id="5.6.2.1" evidence="8"/>
<dbReference type="AlphaFoldDB" id="A0A0G0JGB5"/>
<dbReference type="Pfam" id="PF01131">
    <property type="entry name" value="Topoisom_bac"/>
    <property type="match status" value="1"/>
</dbReference>
<evidence type="ECO:0000256" key="3">
    <source>
        <dbReference type="ARBA" id="ARBA00022723"/>
    </source>
</evidence>
<feature type="site" description="Interaction with DNA" evidence="8">
    <location>
        <position position="489"/>
    </location>
</feature>
<evidence type="ECO:0000256" key="2">
    <source>
        <dbReference type="ARBA" id="ARBA00009446"/>
    </source>
</evidence>
<evidence type="ECO:0000256" key="6">
    <source>
        <dbReference type="ARBA" id="ARBA00023125"/>
    </source>
</evidence>
<dbReference type="SMART" id="SM00493">
    <property type="entry name" value="TOPRIM"/>
    <property type="match status" value="1"/>
</dbReference>
<name>A0A0G0JGB5_9BACT</name>
<dbReference type="InterPro" id="IPR013824">
    <property type="entry name" value="Topo_IA_cen_sub1"/>
</dbReference>
<dbReference type="InterPro" id="IPR003602">
    <property type="entry name" value="Topo_IA_DNA-bd_dom"/>
</dbReference>
<dbReference type="HAMAP" id="MF_00952">
    <property type="entry name" value="Topoisom_1_prok"/>
    <property type="match status" value="1"/>
</dbReference>
<reference evidence="11 12" key="1">
    <citation type="journal article" date="2015" name="Nature">
        <title>rRNA introns, odd ribosomes, and small enigmatic genomes across a large radiation of phyla.</title>
        <authorList>
            <person name="Brown C.T."/>
            <person name="Hug L.A."/>
            <person name="Thomas B.C."/>
            <person name="Sharon I."/>
            <person name="Castelle C.J."/>
            <person name="Singh A."/>
            <person name="Wilkins M.J."/>
            <person name="Williams K.H."/>
            <person name="Banfield J.F."/>
        </authorList>
    </citation>
    <scope>NUCLEOTIDE SEQUENCE [LARGE SCALE GENOMIC DNA]</scope>
</reference>
<dbReference type="InterPro" id="IPR005733">
    <property type="entry name" value="TopoI_bac-type"/>
</dbReference>
<feature type="active site" description="O-(5'-phospho-DNA)-tyrosine intermediate" evidence="8">
    <location>
        <position position="302"/>
    </location>
</feature>
<keyword evidence="4" id="KW-0460">Magnesium</keyword>
<dbReference type="CDD" id="cd03363">
    <property type="entry name" value="TOPRIM_TopoIA_TopoI"/>
    <property type="match status" value="1"/>
</dbReference>
<keyword evidence="6 8" id="KW-0238">DNA-binding</keyword>
<dbReference type="PATRIC" id="fig|1619046.3.peg.868"/>
<dbReference type="InterPro" id="IPR003601">
    <property type="entry name" value="Topo_IA_2"/>
</dbReference>
<keyword evidence="3" id="KW-0479">Metal-binding</keyword>
<dbReference type="Gene3D" id="2.70.20.10">
    <property type="entry name" value="Topoisomerase I, domain 3"/>
    <property type="match status" value="1"/>
</dbReference>
<dbReference type="InterPro" id="IPR013497">
    <property type="entry name" value="Topo_IA_cen"/>
</dbReference>
<dbReference type="Gene3D" id="1.10.460.10">
    <property type="entry name" value="Topoisomerase I, domain 2"/>
    <property type="match status" value="1"/>
</dbReference>
<evidence type="ECO:0000259" key="10">
    <source>
        <dbReference type="PROSITE" id="PS52039"/>
    </source>
</evidence>
<accession>A0A0G0JGB5</accession>
<dbReference type="PROSITE" id="PS50880">
    <property type="entry name" value="TOPRIM"/>
    <property type="match status" value="1"/>
</dbReference>
<dbReference type="InterPro" id="IPR028612">
    <property type="entry name" value="Topoisom_1_IA"/>
</dbReference>
<dbReference type="PROSITE" id="PS52039">
    <property type="entry name" value="TOPO_IA_2"/>
    <property type="match status" value="1"/>
</dbReference>
<feature type="region of interest" description="Interaction with DNA" evidence="8">
    <location>
        <begin position="162"/>
        <end position="167"/>
    </location>
</feature>
<feature type="domain" description="Toprim" evidence="9">
    <location>
        <begin position="2"/>
        <end position="112"/>
    </location>
</feature>
<feature type="site" description="Interaction with DNA" evidence="8">
    <location>
        <position position="304"/>
    </location>
</feature>
<dbReference type="PANTHER" id="PTHR42785">
    <property type="entry name" value="DNA TOPOISOMERASE, TYPE IA, CORE"/>
    <property type="match status" value="1"/>
</dbReference>
<comment type="subunit">
    <text evidence="8">Monomer.</text>
</comment>
<proteinExistence type="inferred from homology"/>
<evidence type="ECO:0000256" key="4">
    <source>
        <dbReference type="ARBA" id="ARBA00022842"/>
    </source>
</evidence>
<feature type="site" description="Interaction with DNA" evidence="8">
    <location>
        <position position="147"/>
    </location>
</feature>
<dbReference type="GO" id="GO:0003917">
    <property type="term" value="F:DNA topoisomerase type I (single strand cut, ATP-independent) activity"/>
    <property type="evidence" value="ECO:0007669"/>
    <property type="project" value="UniProtKB-UniRule"/>
</dbReference>
<dbReference type="STRING" id="1619046.US42_C0014G0048"/>
<dbReference type="PRINTS" id="PR00417">
    <property type="entry name" value="PRTPISMRASEI"/>
</dbReference>
<dbReference type="GO" id="GO:0003677">
    <property type="term" value="F:DNA binding"/>
    <property type="evidence" value="ECO:0007669"/>
    <property type="project" value="UniProtKB-KW"/>
</dbReference>
<dbReference type="Pfam" id="PF13368">
    <property type="entry name" value="Toprim_C_rpt"/>
    <property type="match status" value="2"/>
</dbReference>
<organism evidence="11 12">
    <name type="scientific">Candidatus Magasanikbacteria bacterium GW2011_GWC2_37_14</name>
    <dbReference type="NCBI Taxonomy" id="1619046"/>
    <lineage>
        <taxon>Bacteria</taxon>
        <taxon>Candidatus Magasanikiibacteriota</taxon>
    </lineage>
</organism>
<gene>
    <name evidence="8" type="primary">topA</name>
    <name evidence="11" type="ORF">US42_C0014G0048</name>
</gene>
<dbReference type="NCBIfam" id="TIGR01051">
    <property type="entry name" value="topA_bact"/>
    <property type="match status" value="1"/>
</dbReference>
<evidence type="ECO:0000256" key="7">
    <source>
        <dbReference type="ARBA" id="ARBA00023235"/>
    </source>
</evidence>
<dbReference type="InterPro" id="IPR000380">
    <property type="entry name" value="Topo_IA"/>
</dbReference>
<dbReference type="Proteomes" id="UP000034849">
    <property type="component" value="Unassembled WGS sequence"/>
</dbReference>
<dbReference type="InterPro" id="IPR006171">
    <property type="entry name" value="TOPRIM_dom"/>
</dbReference>
<dbReference type="Gene3D" id="3.40.50.140">
    <property type="match status" value="1"/>
</dbReference>
<keyword evidence="5 8" id="KW-0799">Topoisomerase</keyword>
<feature type="site" description="Interaction with DNA" evidence="8">
    <location>
        <position position="154"/>
    </location>
</feature>
<dbReference type="GO" id="GO:0006265">
    <property type="term" value="P:DNA topological change"/>
    <property type="evidence" value="ECO:0007669"/>
    <property type="project" value="UniProtKB-UniRule"/>
</dbReference>
<dbReference type="InterPro" id="IPR034149">
    <property type="entry name" value="TOPRIM_TopoI"/>
</dbReference>
<feature type="site" description="Interaction with DNA" evidence="8">
    <location>
        <position position="142"/>
    </location>
</feature>
<keyword evidence="7 8" id="KW-0413">Isomerase</keyword>
<comment type="catalytic activity">
    <reaction evidence="1 8">
        <text>ATP-independent breakage of single-stranded DNA, followed by passage and rejoining.</text>
        <dbReference type="EC" id="5.6.2.1"/>
    </reaction>
</comment>
<dbReference type="InterPro" id="IPR023405">
    <property type="entry name" value="Topo_IA_core_domain"/>
</dbReference>
<dbReference type="Gene3D" id="1.10.290.10">
    <property type="entry name" value="Topoisomerase I, domain 4"/>
    <property type="match status" value="1"/>
</dbReference>
<dbReference type="InterPro" id="IPR023406">
    <property type="entry name" value="Topo_IA_AS"/>
</dbReference>
<dbReference type="Pfam" id="PF01751">
    <property type="entry name" value="Toprim"/>
    <property type="match status" value="1"/>
</dbReference>
<evidence type="ECO:0000313" key="12">
    <source>
        <dbReference type="Proteomes" id="UP000034849"/>
    </source>
</evidence>
<dbReference type="InterPro" id="IPR025589">
    <property type="entry name" value="Toprim_C_rpt"/>
</dbReference>
<evidence type="ECO:0000313" key="11">
    <source>
        <dbReference type="EMBL" id="KKQ27151.1"/>
    </source>
</evidence>
<evidence type="ECO:0000256" key="1">
    <source>
        <dbReference type="ARBA" id="ARBA00000213"/>
    </source>
</evidence>
<feature type="site" description="Interaction with DNA" evidence="8">
    <location>
        <position position="32"/>
    </location>
</feature>
<dbReference type="SMART" id="SM00436">
    <property type="entry name" value="TOP1Bc"/>
    <property type="match status" value="1"/>
</dbReference>
<protein>
    <recommendedName>
        <fullName evidence="8">DNA topoisomerase 1</fullName>
        <ecNumber evidence="8">5.6.2.1</ecNumber>
    </recommendedName>
    <alternativeName>
        <fullName evidence="8">DNA topoisomerase I</fullName>
    </alternativeName>
</protein>
<comment type="caution">
    <text evidence="11">The sequence shown here is derived from an EMBL/GenBank/DDBJ whole genome shotgun (WGS) entry which is preliminary data.</text>
</comment>
<dbReference type="SUPFAM" id="SSF56712">
    <property type="entry name" value="Prokaryotic type I DNA topoisomerase"/>
    <property type="match status" value="1"/>
</dbReference>
<dbReference type="InterPro" id="IPR013826">
    <property type="entry name" value="Topo_IA_cen_sub3"/>
</dbReference>
<dbReference type="PANTHER" id="PTHR42785:SF1">
    <property type="entry name" value="DNA TOPOISOMERASE"/>
    <property type="match status" value="1"/>
</dbReference>
<dbReference type="CDD" id="cd00186">
    <property type="entry name" value="TOP1Ac"/>
    <property type="match status" value="1"/>
</dbReference>
<evidence type="ECO:0000256" key="8">
    <source>
        <dbReference type="HAMAP-Rule" id="MF_00952"/>
    </source>
</evidence>
<comment type="function">
    <text evidence="8">Releases the supercoiling and torsional tension of DNA, which is introduced during the DNA replication and transcription, by transiently cleaving and rejoining one strand of the DNA duplex. Introduces a single-strand break via transesterification at a target site in duplex DNA. The scissile phosphodiester is attacked by the catalytic tyrosine of the enzyme, resulting in the formation of a DNA-(5'-phosphotyrosyl)-enzyme intermediate and the expulsion of a 3'-OH DNA strand. The free DNA strand then undergoes passage around the unbroken strand, thus removing DNA supercoils. Finally, in the religation step, the DNA 3'-OH attacks the covalent intermediate to expel the active-site tyrosine and restore the DNA phosphodiester backbone.</text>
</comment>
<evidence type="ECO:0000259" key="9">
    <source>
        <dbReference type="PROSITE" id="PS50880"/>
    </source>
</evidence>
<feature type="site" description="Interaction with DNA" evidence="8">
    <location>
        <position position="138"/>
    </location>
</feature>
<feature type="site" description="Interaction with DNA" evidence="8">
    <location>
        <position position="139"/>
    </location>
</feature>